<dbReference type="NCBIfam" id="TIGR00756">
    <property type="entry name" value="PPR"/>
    <property type="match status" value="2"/>
</dbReference>
<dbReference type="GO" id="GO:0009451">
    <property type="term" value="P:RNA modification"/>
    <property type="evidence" value="ECO:0007669"/>
    <property type="project" value="InterPro"/>
</dbReference>
<dbReference type="InterPro" id="IPR011990">
    <property type="entry name" value="TPR-like_helical_dom_sf"/>
</dbReference>
<dbReference type="PANTHER" id="PTHR47926">
    <property type="entry name" value="PENTATRICOPEPTIDE REPEAT-CONTAINING PROTEIN"/>
    <property type="match status" value="1"/>
</dbReference>
<feature type="repeat" description="PPR" evidence="2">
    <location>
        <begin position="188"/>
        <end position="222"/>
    </location>
</feature>
<dbReference type="Gene3D" id="1.25.40.10">
    <property type="entry name" value="Tetratricopeptide repeat domain"/>
    <property type="match status" value="2"/>
</dbReference>
<evidence type="ECO:0008006" key="5">
    <source>
        <dbReference type="Google" id="ProtNLM"/>
    </source>
</evidence>
<reference evidence="3 4" key="1">
    <citation type="journal article" date="2023" name="Int. J. Mol. Sci.">
        <title>De Novo Assembly and Annotation of 11 Diverse Shrub Willow (Salix) Genomes Reveals Novel Gene Organization in Sex-Linked Regions.</title>
        <authorList>
            <person name="Hyden B."/>
            <person name="Feng K."/>
            <person name="Yates T.B."/>
            <person name="Jawdy S."/>
            <person name="Cereghino C."/>
            <person name="Smart L.B."/>
            <person name="Muchero W."/>
        </authorList>
    </citation>
    <scope>NUCLEOTIDE SEQUENCE [LARGE SCALE GENOMIC DNA]</scope>
    <source>
        <tissue evidence="3">Shoot tip</tissue>
    </source>
</reference>
<keyword evidence="4" id="KW-1185">Reference proteome</keyword>
<gene>
    <name evidence="3" type="ORF">OIU84_000590</name>
</gene>
<dbReference type="PROSITE" id="PS51375">
    <property type="entry name" value="PPR"/>
    <property type="match status" value="2"/>
</dbReference>
<dbReference type="GO" id="GO:0003723">
    <property type="term" value="F:RNA binding"/>
    <property type="evidence" value="ECO:0007669"/>
    <property type="project" value="InterPro"/>
</dbReference>
<evidence type="ECO:0000256" key="2">
    <source>
        <dbReference type="PROSITE-ProRule" id="PRU00708"/>
    </source>
</evidence>
<organism evidence="3 4">
    <name type="scientific">Salix udensis</name>
    <dbReference type="NCBI Taxonomy" id="889485"/>
    <lineage>
        <taxon>Eukaryota</taxon>
        <taxon>Viridiplantae</taxon>
        <taxon>Streptophyta</taxon>
        <taxon>Embryophyta</taxon>
        <taxon>Tracheophyta</taxon>
        <taxon>Spermatophyta</taxon>
        <taxon>Magnoliopsida</taxon>
        <taxon>eudicotyledons</taxon>
        <taxon>Gunneridae</taxon>
        <taxon>Pentapetalae</taxon>
        <taxon>rosids</taxon>
        <taxon>fabids</taxon>
        <taxon>Malpighiales</taxon>
        <taxon>Salicaceae</taxon>
        <taxon>Saliceae</taxon>
        <taxon>Salix</taxon>
    </lineage>
</organism>
<comment type="caution">
    <text evidence="3">The sequence shown here is derived from an EMBL/GenBank/DDBJ whole genome shotgun (WGS) entry which is preliminary data.</text>
</comment>
<name>A0AAD6PML1_9ROSI</name>
<dbReference type="InterPro" id="IPR046960">
    <property type="entry name" value="PPR_At4g14850-like_plant"/>
</dbReference>
<dbReference type="Proteomes" id="UP001162972">
    <property type="component" value="Chromosome 18"/>
</dbReference>
<dbReference type="AlphaFoldDB" id="A0AAD6PML1"/>
<evidence type="ECO:0000313" key="4">
    <source>
        <dbReference type="Proteomes" id="UP001162972"/>
    </source>
</evidence>
<dbReference type="PANTHER" id="PTHR47926:SF398">
    <property type="entry name" value="PENTATRICOPEPTIDE REPEAT-CONTAINING PROTEIN"/>
    <property type="match status" value="1"/>
</dbReference>
<dbReference type="EMBL" id="JAPFFJ010000001">
    <property type="protein sequence ID" value="KAJ6435431.1"/>
    <property type="molecule type" value="Genomic_DNA"/>
</dbReference>
<accession>A0AAD6PML1</accession>
<dbReference type="Pfam" id="PF13041">
    <property type="entry name" value="PPR_2"/>
    <property type="match status" value="1"/>
</dbReference>
<dbReference type="InterPro" id="IPR002885">
    <property type="entry name" value="PPR_rpt"/>
</dbReference>
<feature type="repeat" description="PPR" evidence="2">
    <location>
        <begin position="118"/>
        <end position="152"/>
    </location>
</feature>
<keyword evidence="1" id="KW-0677">Repeat</keyword>
<dbReference type="Pfam" id="PF01535">
    <property type="entry name" value="PPR"/>
    <property type="match status" value="4"/>
</dbReference>
<evidence type="ECO:0000256" key="1">
    <source>
        <dbReference type="ARBA" id="ARBA00022737"/>
    </source>
</evidence>
<sequence>MDQQVMNVTLALHSNAFEPVMLIKPRDWNPTWTFICLNPMTLSFTIVFSTFTPKSGQISHARKLFDEMTQRDNFSWNAMLSLYAKSGFCRKWVCRPGTGCIFRGCRRKGVFGEIREKDEVCWTTMIVGCAQNGMEEDALLLFSEMLVENSRSDGYTISSVVSSCAKLASLYHGQVVHGKAFLMGVNDDLLVSSALVDMYCKCGVTRDAWAVFRMMPTRNVISWNSMIGGYAQNGQDLEALSLL</sequence>
<protein>
    <recommendedName>
        <fullName evidence="5">Pentatricopeptide repeat-containing protein</fullName>
    </recommendedName>
</protein>
<evidence type="ECO:0000313" key="3">
    <source>
        <dbReference type="EMBL" id="KAJ6435431.1"/>
    </source>
</evidence>
<proteinExistence type="predicted"/>